<evidence type="ECO:0000313" key="3">
    <source>
        <dbReference type="EMBL" id="MBB3116784.1"/>
    </source>
</evidence>
<dbReference type="Pfam" id="PF04069">
    <property type="entry name" value="OpuAC"/>
    <property type="match status" value="1"/>
</dbReference>
<dbReference type="GO" id="GO:0022857">
    <property type="term" value="F:transmembrane transporter activity"/>
    <property type="evidence" value="ECO:0007669"/>
    <property type="project" value="InterPro"/>
</dbReference>
<sequence length="372" mass="39619">MDPHPDRAARPSRPPHLPAPGPRAGRTTLDPRAIRGTLTTRDRRTTHGPAGRLRAAVTRATTVLAALLVAAVGLTACGGDPLATGGGDDGTVTVGAANFPESEIVAQLYVLTLRDAGVDADLRAGIGSRDVYLSALQAGDIDVVPEYSGNLAQYYAADDERELRQLGPGADGRAVDRVLDRVLPDSLETGDPARAESKDAYRVLRSVAQEHHLKTLSDLAGLDRVRIAGNPELATRPYGPDGIASVYGVDRDRLSVTPVSDGGGPLTVTALTDGTVEVADVYTTSPVTDRTGHAVDTVTLADPKNLILPQNVLPVMRRDRLPQHARDRLRDVQFALTTKDLLDMNRRSSGEEKAEPETIARDWLVRKGLIGA</sequence>
<dbReference type="RefSeq" id="WP_125187368.1">
    <property type="nucleotide sequence ID" value="NZ_CP047187.1"/>
</dbReference>
<protein>
    <submittedName>
        <fullName evidence="3">Osmoprotectant transport system substrate-binding protein</fullName>
    </submittedName>
</protein>
<dbReference type="GeneID" id="60809116"/>
<dbReference type="Proteomes" id="UP000612712">
    <property type="component" value="Unassembled WGS sequence"/>
</dbReference>
<dbReference type="CDD" id="cd13606">
    <property type="entry name" value="PBP2_ProX_like"/>
    <property type="match status" value="1"/>
</dbReference>
<evidence type="ECO:0000256" key="1">
    <source>
        <dbReference type="SAM" id="MobiDB-lite"/>
    </source>
</evidence>
<feature type="domain" description="ABC-type glycine betaine transport system substrate-binding" evidence="2">
    <location>
        <begin position="91"/>
        <end position="364"/>
    </location>
</feature>
<evidence type="ECO:0000259" key="2">
    <source>
        <dbReference type="Pfam" id="PF04069"/>
    </source>
</evidence>
<comment type="caution">
    <text evidence="3">The sequence shown here is derived from an EMBL/GenBank/DDBJ whole genome shotgun (WGS) entry which is preliminary data.</text>
</comment>
<dbReference type="Gene3D" id="3.40.190.10">
    <property type="entry name" value="Periplasmic binding protein-like II"/>
    <property type="match status" value="1"/>
</dbReference>
<name>A0A8H9YDT9_9CORY</name>
<feature type="region of interest" description="Disordered" evidence="1">
    <location>
        <begin position="1"/>
        <end position="50"/>
    </location>
</feature>
<organism evidence="3 4">
    <name type="scientific">Corynebacterium bovis DSM 20582 = CIP 54.80</name>
    <dbReference type="NCBI Taxonomy" id="927655"/>
    <lineage>
        <taxon>Bacteria</taxon>
        <taxon>Bacillati</taxon>
        <taxon>Actinomycetota</taxon>
        <taxon>Actinomycetes</taxon>
        <taxon>Mycobacteriales</taxon>
        <taxon>Corynebacteriaceae</taxon>
        <taxon>Corynebacterium</taxon>
    </lineage>
</organism>
<proteinExistence type="predicted"/>
<dbReference type="InterPro" id="IPR007210">
    <property type="entry name" value="ABC_Gly_betaine_transp_sub-bd"/>
</dbReference>
<feature type="compositionally biased region" description="Pro residues" evidence="1">
    <location>
        <begin position="12"/>
        <end position="21"/>
    </location>
</feature>
<dbReference type="SUPFAM" id="SSF53850">
    <property type="entry name" value="Periplasmic binding protein-like II"/>
    <property type="match status" value="1"/>
</dbReference>
<dbReference type="AlphaFoldDB" id="A0A8H9YDT9"/>
<dbReference type="Gene3D" id="3.40.190.120">
    <property type="entry name" value="Osmoprotection protein (prox), domain 2"/>
    <property type="match status" value="1"/>
</dbReference>
<accession>A0A8H9YDT9</accession>
<gene>
    <name evidence="3" type="ORF">FHU32_002034</name>
</gene>
<dbReference type="EMBL" id="JACHWT010000009">
    <property type="protein sequence ID" value="MBB3116784.1"/>
    <property type="molecule type" value="Genomic_DNA"/>
</dbReference>
<evidence type="ECO:0000313" key="4">
    <source>
        <dbReference type="Proteomes" id="UP000612712"/>
    </source>
</evidence>
<dbReference type="GO" id="GO:0043190">
    <property type="term" value="C:ATP-binding cassette (ABC) transporter complex"/>
    <property type="evidence" value="ECO:0007669"/>
    <property type="project" value="InterPro"/>
</dbReference>
<reference evidence="3" key="1">
    <citation type="submission" date="2020-08" db="EMBL/GenBank/DDBJ databases">
        <title>Sequencing the genomes of 1000 actinobacteria strains.</title>
        <authorList>
            <person name="Klenk H.-P."/>
        </authorList>
    </citation>
    <scope>NUCLEOTIDE SEQUENCE</scope>
    <source>
        <strain evidence="3">DSM 20582</strain>
    </source>
</reference>